<name>A0A7L5AKS9_9MICO</name>
<proteinExistence type="inferred from homology"/>
<protein>
    <recommendedName>
        <fullName evidence="14">Preprotein translocase subunit YajC</fullName>
    </recommendedName>
</protein>
<keyword evidence="6" id="KW-0653">Protein transport</keyword>
<dbReference type="OrthoDB" id="3267178at2"/>
<keyword evidence="7 11" id="KW-1133">Transmembrane helix</keyword>
<organism evidence="12 13">
    <name type="scientific">Marisediminicola antarctica</name>
    <dbReference type="NCBI Taxonomy" id="674079"/>
    <lineage>
        <taxon>Bacteria</taxon>
        <taxon>Bacillati</taxon>
        <taxon>Actinomycetota</taxon>
        <taxon>Actinomycetes</taxon>
        <taxon>Micrococcales</taxon>
        <taxon>Microbacteriaceae</taxon>
        <taxon>Marisediminicola</taxon>
    </lineage>
</organism>
<dbReference type="PANTHER" id="PTHR33909:SF1">
    <property type="entry name" value="SEC TRANSLOCON ACCESSORY COMPLEX SUBUNIT YAJC"/>
    <property type="match status" value="1"/>
</dbReference>
<feature type="region of interest" description="Disordered" evidence="10">
    <location>
        <begin position="120"/>
        <end position="144"/>
    </location>
</feature>
<evidence type="ECO:0000256" key="6">
    <source>
        <dbReference type="ARBA" id="ARBA00022927"/>
    </source>
</evidence>
<dbReference type="RefSeq" id="WP_161886349.1">
    <property type="nucleotide sequence ID" value="NZ_CP017146.1"/>
</dbReference>
<evidence type="ECO:0000256" key="4">
    <source>
        <dbReference type="ARBA" id="ARBA00022475"/>
    </source>
</evidence>
<dbReference type="AlphaFoldDB" id="A0A7L5AKS9"/>
<reference evidence="12 13" key="1">
    <citation type="submission" date="2016-09" db="EMBL/GenBank/DDBJ databases">
        <title>Complete genome sequence of microbes from the polar regions.</title>
        <authorList>
            <person name="Liao L."/>
            <person name="Chen B."/>
        </authorList>
    </citation>
    <scope>NUCLEOTIDE SEQUENCE [LARGE SCALE GENOMIC DNA]</scope>
    <source>
        <strain evidence="12 13">ZS314</strain>
    </source>
</reference>
<evidence type="ECO:0000313" key="12">
    <source>
        <dbReference type="EMBL" id="QHO69974.1"/>
    </source>
</evidence>
<evidence type="ECO:0000256" key="3">
    <source>
        <dbReference type="ARBA" id="ARBA00022448"/>
    </source>
</evidence>
<dbReference type="EMBL" id="CP017146">
    <property type="protein sequence ID" value="QHO69974.1"/>
    <property type="molecule type" value="Genomic_DNA"/>
</dbReference>
<dbReference type="KEGG" id="mant:BHD05_10280"/>
<keyword evidence="5 11" id="KW-0812">Transmembrane</keyword>
<feature type="transmembrane region" description="Helical" evidence="11">
    <location>
        <begin position="6"/>
        <end position="23"/>
    </location>
</feature>
<evidence type="ECO:0000313" key="13">
    <source>
        <dbReference type="Proteomes" id="UP000464507"/>
    </source>
</evidence>
<dbReference type="Pfam" id="PF02699">
    <property type="entry name" value="YajC"/>
    <property type="match status" value="1"/>
</dbReference>
<sequence length="144" mass="16034">MDPTLILLVVALGAFIVFQVFQGRKRKRETEERQTKFVPGVEVMTNYGLYGTILTMDEETNVVEIESAPGTVLRIHRQTILKVADYAVVAEPEEATDVLENDESAVIDENDVDGSRVVAPEFGERVERVEPEATPADQPKKSDD</sequence>
<evidence type="ECO:0000256" key="8">
    <source>
        <dbReference type="ARBA" id="ARBA00023010"/>
    </source>
</evidence>
<keyword evidence="3" id="KW-0813">Transport</keyword>
<dbReference type="Proteomes" id="UP000464507">
    <property type="component" value="Chromosome"/>
</dbReference>
<evidence type="ECO:0000256" key="9">
    <source>
        <dbReference type="ARBA" id="ARBA00023136"/>
    </source>
</evidence>
<gene>
    <name evidence="12" type="ORF">BHD05_10280</name>
</gene>
<evidence type="ECO:0000256" key="1">
    <source>
        <dbReference type="ARBA" id="ARBA00004162"/>
    </source>
</evidence>
<keyword evidence="9 11" id="KW-0472">Membrane</keyword>
<evidence type="ECO:0000256" key="5">
    <source>
        <dbReference type="ARBA" id="ARBA00022692"/>
    </source>
</evidence>
<dbReference type="InterPro" id="IPR003849">
    <property type="entry name" value="Preprotein_translocase_YajC"/>
</dbReference>
<comment type="subcellular location">
    <subcellularLocation>
        <location evidence="1">Cell membrane</location>
        <topology evidence="1">Single-pass membrane protein</topology>
    </subcellularLocation>
</comment>
<evidence type="ECO:0000256" key="11">
    <source>
        <dbReference type="SAM" id="Phobius"/>
    </source>
</evidence>
<evidence type="ECO:0000256" key="7">
    <source>
        <dbReference type="ARBA" id="ARBA00022989"/>
    </source>
</evidence>
<dbReference type="SMART" id="SM01323">
    <property type="entry name" value="YajC"/>
    <property type="match status" value="1"/>
</dbReference>
<feature type="compositionally biased region" description="Basic and acidic residues" evidence="10">
    <location>
        <begin position="122"/>
        <end position="131"/>
    </location>
</feature>
<comment type="similarity">
    <text evidence="2">Belongs to the YajC family.</text>
</comment>
<evidence type="ECO:0000256" key="2">
    <source>
        <dbReference type="ARBA" id="ARBA00006742"/>
    </source>
</evidence>
<dbReference type="PANTHER" id="PTHR33909">
    <property type="entry name" value="SEC TRANSLOCON ACCESSORY COMPLEX SUBUNIT YAJC"/>
    <property type="match status" value="1"/>
</dbReference>
<keyword evidence="4" id="KW-1003">Cell membrane</keyword>
<evidence type="ECO:0008006" key="14">
    <source>
        <dbReference type="Google" id="ProtNLM"/>
    </source>
</evidence>
<evidence type="ECO:0000256" key="10">
    <source>
        <dbReference type="SAM" id="MobiDB-lite"/>
    </source>
</evidence>
<accession>A0A7L5AKS9</accession>
<keyword evidence="13" id="KW-1185">Reference proteome</keyword>
<dbReference type="GO" id="GO:0015031">
    <property type="term" value="P:protein transport"/>
    <property type="evidence" value="ECO:0007669"/>
    <property type="project" value="UniProtKB-KW"/>
</dbReference>
<keyword evidence="8" id="KW-0811">Translocation</keyword>
<dbReference type="GO" id="GO:0005886">
    <property type="term" value="C:plasma membrane"/>
    <property type="evidence" value="ECO:0007669"/>
    <property type="project" value="UniProtKB-SubCell"/>
</dbReference>